<sequence>MDFNKVLINLIYLALIEAFVINNNDNVYRHDNDKINTITEDLKSDNNIDNSNSENSTNVFNGVYTECFVQLSYTCLQKKTLLYLKELNRLNEISVIGDYVKFVKLNTSDSVVDEEDSGESSDELSYMIDKAVDNFFDNHLIRFRALGKDVLIPNKVEEFVGRKRRKGGGGGHGGDGGDGGKKKMMMMAMMCMKMKLMVMVPAMMGMMGMMSFKGMMFSMMSFMISKMMLLMKILEKKGGGGSGGGGGDVGWAAGGGGGGAWMPAGGSDYGGGGGYDANGQWQSRSIIEENKQDYRNEEPIISYVKPIIRYNKAFGVKPMSLMKNLNEEVLKIDQKPKSRKRRGIIDVLQNAYLYWASKVLGVVKKQVNYPKYKIVNGVKYVYHPTRHGIKTKSPKDLNIKNNEVELKPIVVDDFNKGEIVEGPIESRMIRKKIHKMKENVNETVDENPWE</sequence>
<keyword evidence="4" id="KW-1185">Reference proteome</keyword>
<evidence type="ECO:0000256" key="2">
    <source>
        <dbReference type="SAM" id="SignalP"/>
    </source>
</evidence>
<evidence type="ECO:0000313" key="4">
    <source>
        <dbReference type="Proteomes" id="UP001153954"/>
    </source>
</evidence>
<feature type="signal peptide" evidence="2">
    <location>
        <begin position="1"/>
        <end position="18"/>
    </location>
</feature>
<dbReference type="GO" id="GO:0016020">
    <property type="term" value="C:membrane"/>
    <property type="evidence" value="ECO:0007669"/>
    <property type="project" value="TreeGrafter"/>
</dbReference>
<organism evidence="3 4">
    <name type="scientific">Euphydryas editha</name>
    <name type="common">Edith's checkerspot</name>
    <dbReference type="NCBI Taxonomy" id="104508"/>
    <lineage>
        <taxon>Eukaryota</taxon>
        <taxon>Metazoa</taxon>
        <taxon>Ecdysozoa</taxon>
        <taxon>Arthropoda</taxon>
        <taxon>Hexapoda</taxon>
        <taxon>Insecta</taxon>
        <taxon>Pterygota</taxon>
        <taxon>Neoptera</taxon>
        <taxon>Endopterygota</taxon>
        <taxon>Lepidoptera</taxon>
        <taxon>Glossata</taxon>
        <taxon>Ditrysia</taxon>
        <taxon>Papilionoidea</taxon>
        <taxon>Nymphalidae</taxon>
        <taxon>Nymphalinae</taxon>
        <taxon>Euphydryas</taxon>
    </lineage>
</organism>
<comment type="caution">
    <text evidence="3">The sequence shown here is derived from an EMBL/GenBank/DDBJ whole genome shotgun (WGS) entry which is preliminary data.</text>
</comment>
<keyword evidence="2" id="KW-0732">Signal</keyword>
<dbReference type="Proteomes" id="UP001153954">
    <property type="component" value="Unassembled WGS sequence"/>
</dbReference>
<keyword evidence="1" id="KW-0472">Membrane</keyword>
<dbReference type="EMBL" id="CAKOGL010000017">
    <property type="protein sequence ID" value="CAH2097075.1"/>
    <property type="molecule type" value="Genomic_DNA"/>
</dbReference>
<feature type="chain" id="PRO_5043358957" evidence="2">
    <location>
        <begin position="19"/>
        <end position="450"/>
    </location>
</feature>
<gene>
    <name evidence="3" type="ORF">EEDITHA_LOCUS12341</name>
</gene>
<dbReference type="InterPro" id="IPR012464">
    <property type="entry name" value="DUF1676"/>
</dbReference>
<name>A0AAU9UCN9_EUPED</name>
<keyword evidence="1" id="KW-0812">Transmembrane</keyword>
<protein>
    <submittedName>
        <fullName evidence="3">Uncharacterized protein</fullName>
    </submittedName>
</protein>
<proteinExistence type="predicted"/>
<evidence type="ECO:0000256" key="1">
    <source>
        <dbReference type="SAM" id="Phobius"/>
    </source>
</evidence>
<feature type="transmembrane region" description="Helical" evidence="1">
    <location>
        <begin position="192"/>
        <end position="210"/>
    </location>
</feature>
<reference evidence="3" key="1">
    <citation type="submission" date="2022-03" db="EMBL/GenBank/DDBJ databases">
        <authorList>
            <person name="Tunstrom K."/>
        </authorList>
    </citation>
    <scope>NUCLEOTIDE SEQUENCE</scope>
</reference>
<evidence type="ECO:0000313" key="3">
    <source>
        <dbReference type="EMBL" id="CAH2097075.1"/>
    </source>
</evidence>
<keyword evidence="1" id="KW-1133">Transmembrane helix</keyword>
<dbReference type="PANTHER" id="PTHR21879">
    <property type="entry name" value="FI03362P-RELATED-RELATED"/>
    <property type="match status" value="1"/>
</dbReference>
<dbReference type="AlphaFoldDB" id="A0AAU9UCN9"/>
<accession>A0AAU9UCN9</accession>
<dbReference type="Pfam" id="PF07898">
    <property type="entry name" value="DUF1676"/>
    <property type="match status" value="1"/>
</dbReference>